<accession>A0A0N0LT21</accession>
<reference evidence="2 3" key="1">
    <citation type="submission" date="2014-06" db="EMBL/GenBank/DDBJ databases">
        <title>Helicobacter pullorum isolates in fresh chicken meat - phenotypic and genotypic features.</title>
        <authorList>
            <person name="Borges V."/>
            <person name="Santos A."/>
            <person name="Correia C.B."/>
            <person name="Saraiva M."/>
            <person name="Menard A."/>
            <person name="Vieira L."/>
            <person name="Sampaio D.A."/>
            <person name="Gomes J.P."/>
            <person name="Oleastro M."/>
        </authorList>
    </citation>
    <scope>NUCLEOTIDE SEQUENCE [LARGE SCALE GENOMIC DNA]</scope>
    <source>
        <strain evidence="2 3">229334/12</strain>
    </source>
</reference>
<keyword evidence="1" id="KW-0472">Membrane</keyword>
<feature type="transmembrane region" description="Helical" evidence="1">
    <location>
        <begin position="21"/>
        <end position="41"/>
    </location>
</feature>
<dbReference type="EMBL" id="JNOC01000108">
    <property type="protein sequence ID" value="KPH54709.1"/>
    <property type="molecule type" value="Genomic_DNA"/>
</dbReference>
<dbReference type="AlphaFoldDB" id="A0A0N0LT21"/>
<comment type="caution">
    <text evidence="2">The sequence shown here is derived from an EMBL/GenBank/DDBJ whole genome shotgun (WGS) entry which is preliminary data.</text>
</comment>
<sequence>MLGFITNIIIMIVAALFLKSKIKLSIVWFFSCFVPFFIFVYSGEQGDIEIAKDMAKSLSEYIVNILECYLGILIVSLVWTIPILLFSLVLNFLLKKIRYKK</sequence>
<evidence type="ECO:0000313" key="3">
    <source>
        <dbReference type="Proteomes" id="UP000037997"/>
    </source>
</evidence>
<name>A0A0N0LT21_9HELI</name>
<keyword evidence="1" id="KW-0812">Transmembrane</keyword>
<gene>
    <name evidence="2" type="ORF">HPU229334_00535</name>
</gene>
<feature type="transmembrane region" description="Helical" evidence="1">
    <location>
        <begin position="61"/>
        <end position="94"/>
    </location>
</feature>
<proteinExistence type="predicted"/>
<evidence type="ECO:0000313" key="2">
    <source>
        <dbReference type="EMBL" id="KPH54709.1"/>
    </source>
</evidence>
<organism evidence="2 3">
    <name type="scientific">Helicobacter pullorum</name>
    <dbReference type="NCBI Taxonomy" id="35818"/>
    <lineage>
        <taxon>Bacteria</taxon>
        <taxon>Pseudomonadati</taxon>
        <taxon>Campylobacterota</taxon>
        <taxon>Epsilonproteobacteria</taxon>
        <taxon>Campylobacterales</taxon>
        <taxon>Helicobacteraceae</taxon>
        <taxon>Helicobacter</taxon>
    </lineage>
</organism>
<dbReference type="PATRIC" id="fig|35818.11.peg.105"/>
<keyword evidence="1" id="KW-1133">Transmembrane helix</keyword>
<dbReference type="RefSeq" id="WP_054198733.1">
    <property type="nucleotide sequence ID" value="NZ_JNOC01000108.1"/>
</dbReference>
<protein>
    <submittedName>
        <fullName evidence="2">Uncharacterized protein</fullName>
    </submittedName>
</protein>
<evidence type="ECO:0000256" key="1">
    <source>
        <dbReference type="SAM" id="Phobius"/>
    </source>
</evidence>
<dbReference type="Proteomes" id="UP000037997">
    <property type="component" value="Unassembled WGS sequence"/>
</dbReference>